<organism evidence="6 7">
    <name type="scientific">Paramuricea clavata</name>
    <name type="common">Red gorgonian</name>
    <name type="synonym">Violescent sea-whip</name>
    <dbReference type="NCBI Taxonomy" id="317549"/>
    <lineage>
        <taxon>Eukaryota</taxon>
        <taxon>Metazoa</taxon>
        <taxon>Cnidaria</taxon>
        <taxon>Anthozoa</taxon>
        <taxon>Octocorallia</taxon>
        <taxon>Malacalcyonacea</taxon>
        <taxon>Plexauridae</taxon>
        <taxon>Paramuricea</taxon>
    </lineage>
</organism>
<sequence>MQSLSCSLSGRDVIGLAETGSGKTLAYTLPLAIWLKEEPPKKRGESPVALIVVPTRELMQQIFRDVNNLLNCICIDTHIAATQLPKLSGAIQYKAAAICGGVSAQAQIQEIEAGVDVIVATPGRLLDLCDRGALSLLGIKYFVLDEVDRMLGMGLEEQLRKVVALVTAESKPCQTLLFSATLPESLQRLARSAVVNPVEIQVGATQVTAPNIKHQVLFLHTYEKPRKILEILRQTEFPPVIVFASSIQAVDFLVRHLRKEQFHVAGLHSEKSQEYRFKLMTGFKNGKVDVLVATDLASRGLDIPEVTHVINYDIPDTIEDYIHRCGRTGRMSRHGLATSFLTLDCKIAAELRDLLEALEQPLPKELENVKNFGKNVVKTEFGDRSIS</sequence>
<dbReference type="InterPro" id="IPR001650">
    <property type="entry name" value="Helicase_C-like"/>
</dbReference>
<proteinExistence type="predicted"/>
<evidence type="ECO:0000313" key="7">
    <source>
        <dbReference type="Proteomes" id="UP001152795"/>
    </source>
</evidence>
<dbReference type="CDD" id="cd00268">
    <property type="entry name" value="DEADc"/>
    <property type="match status" value="1"/>
</dbReference>
<keyword evidence="4 6" id="KW-0347">Helicase</keyword>
<keyword evidence="2" id="KW-0547">Nucleotide-binding</keyword>
<dbReference type="InterPro" id="IPR011545">
    <property type="entry name" value="DEAD/DEAH_box_helicase_dom"/>
</dbReference>
<dbReference type="Pfam" id="PF00270">
    <property type="entry name" value="DEAD"/>
    <property type="match status" value="1"/>
</dbReference>
<dbReference type="AlphaFoldDB" id="A0A6S7JJW2"/>
<dbReference type="InterPro" id="IPR027417">
    <property type="entry name" value="P-loop_NTPase"/>
</dbReference>
<accession>A0A6S7JJW2</accession>
<dbReference type="SMART" id="SM00490">
    <property type="entry name" value="HELICc"/>
    <property type="match status" value="1"/>
</dbReference>
<dbReference type="PROSITE" id="PS51194">
    <property type="entry name" value="HELICASE_CTER"/>
    <property type="match status" value="1"/>
</dbReference>
<dbReference type="PROSITE" id="PS51192">
    <property type="entry name" value="HELICASE_ATP_BIND_1"/>
    <property type="match status" value="1"/>
</dbReference>
<dbReference type="GO" id="GO:0005524">
    <property type="term" value="F:ATP binding"/>
    <property type="evidence" value="ECO:0007669"/>
    <property type="project" value="UniProtKB-KW"/>
</dbReference>
<dbReference type="SMART" id="SM00487">
    <property type="entry name" value="DEXDc"/>
    <property type="match status" value="1"/>
</dbReference>
<evidence type="ECO:0000256" key="1">
    <source>
        <dbReference type="ARBA" id="ARBA00012552"/>
    </source>
</evidence>
<dbReference type="InterPro" id="IPR014001">
    <property type="entry name" value="Helicase_ATP-bd"/>
</dbReference>
<evidence type="ECO:0000256" key="5">
    <source>
        <dbReference type="ARBA" id="ARBA00022840"/>
    </source>
</evidence>
<evidence type="ECO:0000256" key="4">
    <source>
        <dbReference type="ARBA" id="ARBA00022806"/>
    </source>
</evidence>
<comment type="caution">
    <text evidence="6">The sequence shown here is derived from an EMBL/GenBank/DDBJ whole genome shotgun (WGS) entry which is preliminary data.</text>
</comment>
<dbReference type="CDD" id="cd18787">
    <property type="entry name" value="SF2_C_DEAD"/>
    <property type="match status" value="1"/>
</dbReference>
<dbReference type="EMBL" id="CACRXK020009342">
    <property type="protein sequence ID" value="CAB4016972.1"/>
    <property type="molecule type" value="Genomic_DNA"/>
</dbReference>
<dbReference type="Proteomes" id="UP001152795">
    <property type="component" value="Unassembled WGS sequence"/>
</dbReference>
<dbReference type="SUPFAM" id="SSF52540">
    <property type="entry name" value="P-loop containing nucleoside triphosphate hydrolases"/>
    <property type="match status" value="1"/>
</dbReference>
<dbReference type="GO" id="GO:0003724">
    <property type="term" value="F:RNA helicase activity"/>
    <property type="evidence" value="ECO:0007669"/>
    <property type="project" value="UniProtKB-EC"/>
</dbReference>
<evidence type="ECO:0000256" key="3">
    <source>
        <dbReference type="ARBA" id="ARBA00022801"/>
    </source>
</evidence>
<evidence type="ECO:0000256" key="2">
    <source>
        <dbReference type="ARBA" id="ARBA00022741"/>
    </source>
</evidence>
<name>A0A6S7JJW2_PARCT</name>
<reference evidence="6" key="1">
    <citation type="submission" date="2020-04" db="EMBL/GenBank/DDBJ databases">
        <authorList>
            <person name="Alioto T."/>
            <person name="Alioto T."/>
            <person name="Gomez Garrido J."/>
        </authorList>
    </citation>
    <scope>NUCLEOTIDE SEQUENCE</scope>
    <source>
        <strain evidence="6">A484AB</strain>
    </source>
</reference>
<dbReference type="EC" id="3.6.4.13" evidence="1"/>
<gene>
    <name evidence="6" type="ORF">PACLA_8A077874</name>
</gene>
<evidence type="ECO:0000313" key="6">
    <source>
        <dbReference type="EMBL" id="CAB4016972.1"/>
    </source>
</evidence>
<dbReference type="InterPro" id="IPR044742">
    <property type="entry name" value="DEAD/DEAH_RhlB"/>
</dbReference>
<keyword evidence="3" id="KW-0378">Hydrolase</keyword>
<dbReference type="GO" id="GO:0016787">
    <property type="term" value="F:hydrolase activity"/>
    <property type="evidence" value="ECO:0007669"/>
    <property type="project" value="UniProtKB-KW"/>
</dbReference>
<dbReference type="PANTHER" id="PTHR47958">
    <property type="entry name" value="ATP-DEPENDENT RNA HELICASE DBP3"/>
    <property type="match status" value="1"/>
</dbReference>
<keyword evidence="5" id="KW-0067">ATP-binding</keyword>
<dbReference type="OrthoDB" id="196131at2759"/>
<keyword evidence="7" id="KW-1185">Reference proteome</keyword>
<protein>
    <recommendedName>
        <fullName evidence="1">RNA helicase</fullName>
        <ecNumber evidence="1">3.6.4.13</ecNumber>
    </recommendedName>
</protein>
<dbReference type="Pfam" id="PF00271">
    <property type="entry name" value="Helicase_C"/>
    <property type="match status" value="1"/>
</dbReference>
<dbReference type="Gene3D" id="3.40.50.300">
    <property type="entry name" value="P-loop containing nucleotide triphosphate hydrolases"/>
    <property type="match status" value="2"/>
</dbReference>
<dbReference type="GO" id="GO:0003676">
    <property type="term" value="F:nucleic acid binding"/>
    <property type="evidence" value="ECO:0007669"/>
    <property type="project" value="InterPro"/>
</dbReference>